<dbReference type="EMBL" id="CP002786">
    <property type="protein sequence ID" value="AEF41906.1"/>
    <property type="molecule type" value="Genomic_DNA"/>
</dbReference>
<gene>
    <name evidence="1" type="ordered locus">AS9A_3465</name>
</gene>
<proteinExistence type="predicted"/>
<name>F6EQM9_HOYSD</name>
<dbReference type="Proteomes" id="UP000009235">
    <property type="component" value="Chromosome"/>
</dbReference>
<dbReference type="STRING" id="443218.AS9A_3465"/>
<reference evidence="1 2" key="1">
    <citation type="journal article" date="2011" name="J. Bacteriol.">
        <title>Complete genome sequence of Amycolicicoccus subflavus DQS3-9A1T, an actinomycete isolated from crude oil-polluted soil.</title>
        <authorList>
            <person name="Cai M."/>
            <person name="Chen W.M."/>
            <person name="Nie Y."/>
            <person name="Chi C.Q."/>
            <person name="Wang Y.N."/>
            <person name="Tang Y.Q."/>
            <person name="Li G.Y."/>
            <person name="Wu X.L."/>
        </authorList>
    </citation>
    <scope>NUCLEOTIDE SEQUENCE [LARGE SCALE GENOMIC DNA]</scope>
    <source>
        <strain evidence="2">DSM 45089 / DQS3-9A1</strain>
    </source>
</reference>
<dbReference type="HOGENOM" id="CLU_3303705_0_0_11"/>
<evidence type="ECO:0000313" key="2">
    <source>
        <dbReference type="Proteomes" id="UP000009235"/>
    </source>
</evidence>
<organism evidence="1 2">
    <name type="scientific">Hoyosella subflava (strain DSM 45089 / JCM 17490 / NBRC 109087 / DQS3-9A1)</name>
    <name type="common">Amycolicicoccus subflavus</name>
    <dbReference type="NCBI Taxonomy" id="443218"/>
    <lineage>
        <taxon>Bacteria</taxon>
        <taxon>Bacillati</taxon>
        <taxon>Actinomycetota</taxon>
        <taxon>Actinomycetes</taxon>
        <taxon>Mycobacteriales</taxon>
        <taxon>Hoyosellaceae</taxon>
        <taxon>Hoyosella</taxon>
    </lineage>
</organism>
<accession>F6EQM9</accession>
<protein>
    <submittedName>
        <fullName evidence="1">Uncharacterized protein</fullName>
    </submittedName>
</protein>
<dbReference type="KEGG" id="asd:AS9A_3465"/>
<dbReference type="AlphaFoldDB" id="F6EQM9"/>
<sequence length="39" mass="4301">MLCPRWVVLKPAQAVDDVDSSGVLRVARRSASPPERQPI</sequence>
<keyword evidence="2" id="KW-1185">Reference proteome</keyword>
<evidence type="ECO:0000313" key="1">
    <source>
        <dbReference type="EMBL" id="AEF41906.1"/>
    </source>
</evidence>